<sequence>MSITQIFNVYDSLLREAFSNAESLPEHWGLQAARGTSSHDFTVVHPKVRWDLSSASKLKDPQRQPDEAVTLVNILPGFRIVELTMMGADYNTKRKAVWGKVTALIINVDMLSPVQTFHQELKIFHVPIYDRYNIVHRYSSIMQRHKRLGCKFNLLKSHKSEAGYII</sequence>
<name>A0A3P7LM25_STRVU</name>
<dbReference type="AlphaFoldDB" id="A0A3P7LM25"/>
<dbReference type="Proteomes" id="UP000270094">
    <property type="component" value="Unassembled WGS sequence"/>
</dbReference>
<protein>
    <submittedName>
        <fullName evidence="1">Uncharacterized protein</fullName>
    </submittedName>
</protein>
<keyword evidence="2" id="KW-1185">Reference proteome</keyword>
<reference evidence="1 2" key="1">
    <citation type="submission" date="2018-11" db="EMBL/GenBank/DDBJ databases">
        <authorList>
            <consortium name="Pathogen Informatics"/>
        </authorList>
    </citation>
    <scope>NUCLEOTIDE SEQUENCE [LARGE SCALE GENOMIC DNA]</scope>
</reference>
<dbReference type="EMBL" id="UYYB01124138">
    <property type="protein sequence ID" value="VDM83595.1"/>
    <property type="molecule type" value="Genomic_DNA"/>
</dbReference>
<proteinExistence type="predicted"/>
<gene>
    <name evidence="1" type="ORF">SVUK_LOCUS18593</name>
</gene>
<evidence type="ECO:0000313" key="1">
    <source>
        <dbReference type="EMBL" id="VDM83595.1"/>
    </source>
</evidence>
<evidence type="ECO:0000313" key="2">
    <source>
        <dbReference type="Proteomes" id="UP000270094"/>
    </source>
</evidence>
<organism evidence="1 2">
    <name type="scientific">Strongylus vulgaris</name>
    <name type="common">Blood worm</name>
    <dbReference type="NCBI Taxonomy" id="40348"/>
    <lineage>
        <taxon>Eukaryota</taxon>
        <taxon>Metazoa</taxon>
        <taxon>Ecdysozoa</taxon>
        <taxon>Nematoda</taxon>
        <taxon>Chromadorea</taxon>
        <taxon>Rhabditida</taxon>
        <taxon>Rhabditina</taxon>
        <taxon>Rhabditomorpha</taxon>
        <taxon>Strongyloidea</taxon>
        <taxon>Strongylidae</taxon>
        <taxon>Strongylus</taxon>
    </lineage>
</organism>
<accession>A0A3P7LM25</accession>
<dbReference type="OrthoDB" id="10268034at2759"/>